<evidence type="ECO:0000256" key="8">
    <source>
        <dbReference type="SAM" id="Phobius"/>
    </source>
</evidence>
<comment type="caution">
    <text evidence="10">The sequence shown here is derived from an EMBL/GenBank/DDBJ whole genome shotgun (WGS) entry which is preliminary data.</text>
</comment>
<dbReference type="InterPro" id="IPR004626">
    <property type="entry name" value="RarD"/>
</dbReference>
<keyword evidence="3" id="KW-0813">Transport</keyword>
<dbReference type="SUPFAM" id="SSF103481">
    <property type="entry name" value="Multidrug resistance efflux transporter EmrE"/>
    <property type="match status" value="2"/>
</dbReference>
<evidence type="ECO:0000256" key="1">
    <source>
        <dbReference type="ARBA" id="ARBA00004651"/>
    </source>
</evidence>
<keyword evidence="11" id="KW-1185">Reference proteome</keyword>
<evidence type="ECO:0000256" key="3">
    <source>
        <dbReference type="ARBA" id="ARBA00022448"/>
    </source>
</evidence>
<dbReference type="EMBL" id="CABFKI010000003">
    <property type="protein sequence ID" value="VTU06867.1"/>
    <property type="molecule type" value="Genomic_DNA"/>
</dbReference>
<reference evidence="10 11" key="1">
    <citation type="submission" date="2019-05" db="EMBL/GenBank/DDBJ databases">
        <authorList>
            <consortium name="Pathogen Informatics"/>
        </authorList>
    </citation>
    <scope>NUCLEOTIDE SEQUENCE [LARGE SCALE GENOMIC DNA]</scope>
    <source>
        <strain evidence="10 11">NM319</strain>
    </source>
</reference>
<keyword evidence="5 8" id="KW-0812">Transmembrane</keyword>
<sequence>MIKGIFFSVTASLGFGVVYYLSTVLRPIEGSQLFGVRTLVTLPFVLFAIVLLHKQQEFIEFLKRIKKQPHLIAIIVLGGLNMGSQMWLFLYAPVSGKAIEVSIGYLLLPLLMVLFGRIFFNERLTTIKALAVLFAFIGVMSKIILTGAFSWETAFVCLGYPIYFSLRKHFNMLHISAFALEMLSMVPASLYFAGQIDFNFAELQNPNIYWGLFLLGLVGGTAFIFYIMSSQLLPIYLLGLLGYLEPFMMLIVSFIIGERLDETSYILMACLFISIGLLTLEGILNNKKAR</sequence>
<feature type="transmembrane region" description="Helical" evidence="8">
    <location>
        <begin position="208"/>
        <end position="228"/>
    </location>
</feature>
<feature type="domain" description="EamA" evidence="9">
    <location>
        <begin position="144"/>
        <end position="279"/>
    </location>
</feature>
<feature type="transmembrane region" description="Helical" evidence="8">
    <location>
        <begin position="34"/>
        <end position="52"/>
    </location>
</feature>
<evidence type="ECO:0000256" key="5">
    <source>
        <dbReference type="ARBA" id="ARBA00022692"/>
    </source>
</evidence>
<feature type="transmembrane region" description="Helical" evidence="8">
    <location>
        <begin position="72"/>
        <end position="90"/>
    </location>
</feature>
<dbReference type="InterPro" id="IPR000620">
    <property type="entry name" value="EamA_dom"/>
</dbReference>
<evidence type="ECO:0000313" key="10">
    <source>
        <dbReference type="EMBL" id="VTU06867.1"/>
    </source>
</evidence>
<comment type="subcellular location">
    <subcellularLocation>
        <location evidence="1">Cell membrane</location>
        <topology evidence="1">Multi-pass membrane protein</topology>
    </subcellularLocation>
</comment>
<dbReference type="Pfam" id="PF00892">
    <property type="entry name" value="EamA"/>
    <property type="match status" value="2"/>
</dbReference>
<feature type="domain" description="EamA" evidence="9">
    <location>
        <begin position="3"/>
        <end position="140"/>
    </location>
</feature>
<evidence type="ECO:0000256" key="2">
    <source>
        <dbReference type="ARBA" id="ARBA00007362"/>
    </source>
</evidence>
<accession>A0ABY6TIM2</accession>
<dbReference type="Proteomes" id="UP000308167">
    <property type="component" value="Unassembled WGS sequence"/>
</dbReference>
<dbReference type="PANTHER" id="PTHR22911:SF137">
    <property type="entry name" value="SOLUTE CARRIER FAMILY 35 MEMBER G2-RELATED"/>
    <property type="match status" value="1"/>
</dbReference>
<gene>
    <name evidence="10" type="primary">rarD</name>
    <name evidence="10" type="ORF">SAMEA1410922_00612</name>
</gene>
<organism evidence="10 11">
    <name type="scientific">Actinobacillus porcinus</name>
    <dbReference type="NCBI Taxonomy" id="51048"/>
    <lineage>
        <taxon>Bacteria</taxon>
        <taxon>Pseudomonadati</taxon>
        <taxon>Pseudomonadota</taxon>
        <taxon>Gammaproteobacteria</taxon>
        <taxon>Pasteurellales</taxon>
        <taxon>Pasteurellaceae</taxon>
        <taxon>Actinobacillus</taxon>
    </lineage>
</organism>
<evidence type="ECO:0000313" key="11">
    <source>
        <dbReference type="Proteomes" id="UP000308167"/>
    </source>
</evidence>
<feature type="transmembrane region" description="Helical" evidence="8">
    <location>
        <begin position="5"/>
        <end position="22"/>
    </location>
</feature>
<keyword evidence="6 8" id="KW-1133">Transmembrane helix</keyword>
<comment type="similarity">
    <text evidence="2">Belongs to the EamA transporter family.</text>
</comment>
<feature type="transmembrane region" description="Helical" evidence="8">
    <location>
        <begin position="127"/>
        <end position="144"/>
    </location>
</feature>
<dbReference type="PANTHER" id="PTHR22911">
    <property type="entry name" value="ACYL-MALONYL CONDENSING ENZYME-RELATED"/>
    <property type="match status" value="1"/>
</dbReference>
<evidence type="ECO:0000259" key="9">
    <source>
        <dbReference type="Pfam" id="PF00892"/>
    </source>
</evidence>
<feature type="transmembrane region" description="Helical" evidence="8">
    <location>
        <begin position="102"/>
        <end position="120"/>
    </location>
</feature>
<keyword evidence="7 8" id="KW-0472">Membrane</keyword>
<feature type="transmembrane region" description="Helical" evidence="8">
    <location>
        <begin position="235"/>
        <end position="257"/>
    </location>
</feature>
<dbReference type="NCBIfam" id="TIGR00688">
    <property type="entry name" value="rarD"/>
    <property type="match status" value="1"/>
</dbReference>
<dbReference type="InterPro" id="IPR037185">
    <property type="entry name" value="EmrE-like"/>
</dbReference>
<dbReference type="GeneID" id="86155017"/>
<name>A0ABY6TIM2_9PAST</name>
<dbReference type="RefSeq" id="WP_135709464.1">
    <property type="nucleotide sequence ID" value="NZ_CABFKI010000003.1"/>
</dbReference>
<feature type="transmembrane region" description="Helical" evidence="8">
    <location>
        <begin position="178"/>
        <end position="196"/>
    </location>
</feature>
<evidence type="ECO:0000256" key="4">
    <source>
        <dbReference type="ARBA" id="ARBA00022475"/>
    </source>
</evidence>
<evidence type="ECO:0000256" key="7">
    <source>
        <dbReference type="ARBA" id="ARBA00023136"/>
    </source>
</evidence>
<feature type="transmembrane region" description="Helical" evidence="8">
    <location>
        <begin position="263"/>
        <end position="284"/>
    </location>
</feature>
<proteinExistence type="inferred from homology"/>
<keyword evidence="4" id="KW-1003">Cell membrane</keyword>
<evidence type="ECO:0000256" key="6">
    <source>
        <dbReference type="ARBA" id="ARBA00022989"/>
    </source>
</evidence>
<protein>
    <submittedName>
        <fullName evidence="10">Permease</fullName>
    </submittedName>
</protein>